<keyword evidence="12" id="KW-1185">Reference proteome</keyword>
<dbReference type="SUPFAM" id="SSF53448">
    <property type="entry name" value="Nucleotide-diphospho-sugar transferases"/>
    <property type="match status" value="1"/>
</dbReference>
<keyword evidence="7" id="KW-0333">Golgi apparatus</keyword>
<organism evidence="11 12">
    <name type="scientific">Naematelia encephala</name>
    <dbReference type="NCBI Taxonomy" id="71784"/>
    <lineage>
        <taxon>Eukaryota</taxon>
        <taxon>Fungi</taxon>
        <taxon>Dikarya</taxon>
        <taxon>Basidiomycota</taxon>
        <taxon>Agaricomycotina</taxon>
        <taxon>Tremellomycetes</taxon>
        <taxon>Tremellales</taxon>
        <taxon>Naemateliaceae</taxon>
        <taxon>Naematelia</taxon>
    </lineage>
</organism>
<reference evidence="11 12" key="1">
    <citation type="submission" date="2016-07" db="EMBL/GenBank/DDBJ databases">
        <title>Pervasive Adenine N6-methylation of Active Genes in Fungi.</title>
        <authorList>
            <consortium name="DOE Joint Genome Institute"/>
            <person name="Mondo S.J."/>
            <person name="Dannebaum R.O."/>
            <person name="Kuo R.C."/>
            <person name="Labutti K."/>
            <person name="Haridas S."/>
            <person name="Kuo A."/>
            <person name="Salamov A."/>
            <person name="Ahrendt S.R."/>
            <person name="Lipzen A."/>
            <person name="Sullivan W."/>
            <person name="Andreopoulos W.B."/>
            <person name="Clum A."/>
            <person name="Lindquist E."/>
            <person name="Daum C."/>
            <person name="Ramamoorthy G.K."/>
            <person name="Gryganskyi A."/>
            <person name="Culley D."/>
            <person name="Magnuson J.K."/>
            <person name="James T.Y."/>
            <person name="O'Malley M.A."/>
            <person name="Stajich J.E."/>
            <person name="Spatafora J.W."/>
            <person name="Visel A."/>
            <person name="Grigoriev I.V."/>
        </authorList>
    </citation>
    <scope>NUCLEOTIDE SEQUENCE [LARGE SCALE GENOMIC DNA]</scope>
    <source>
        <strain evidence="11 12">68-887.2</strain>
    </source>
</reference>
<dbReference type="Proteomes" id="UP000193986">
    <property type="component" value="Unassembled WGS sequence"/>
</dbReference>
<keyword evidence="4 10" id="KW-0812">Transmembrane</keyword>
<feature type="compositionally biased region" description="Low complexity" evidence="9">
    <location>
        <begin position="48"/>
        <end position="65"/>
    </location>
</feature>
<evidence type="ECO:0000313" key="12">
    <source>
        <dbReference type="Proteomes" id="UP000193986"/>
    </source>
</evidence>
<evidence type="ECO:0000313" key="11">
    <source>
        <dbReference type="EMBL" id="ORY32097.1"/>
    </source>
</evidence>
<keyword evidence="11" id="KW-0328">Glycosyltransferase</keyword>
<evidence type="ECO:0000256" key="10">
    <source>
        <dbReference type="SAM" id="Phobius"/>
    </source>
</evidence>
<dbReference type="AlphaFoldDB" id="A0A1Y2BC88"/>
<dbReference type="InterPro" id="IPR029044">
    <property type="entry name" value="Nucleotide-diphossugar_trans"/>
</dbReference>
<dbReference type="InParanoid" id="A0A1Y2BC88"/>
<evidence type="ECO:0000256" key="2">
    <source>
        <dbReference type="ARBA" id="ARBA00009105"/>
    </source>
</evidence>
<evidence type="ECO:0000256" key="7">
    <source>
        <dbReference type="ARBA" id="ARBA00023034"/>
    </source>
</evidence>
<comment type="caution">
    <text evidence="11">The sequence shown here is derived from an EMBL/GenBank/DDBJ whole genome shotgun (WGS) entry which is preliminary data.</text>
</comment>
<name>A0A1Y2BC88_9TREE</name>
<dbReference type="Pfam" id="PF11051">
    <property type="entry name" value="Mannosyl_trans3"/>
    <property type="match status" value="1"/>
</dbReference>
<dbReference type="GO" id="GO:0000139">
    <property type="term" value="C:Golgi membrane"/>
    <property type="evidence" value="ECO:0007669"/>
    <property type="project" value="UniProtKB-SubCell"/>
</dbReference>
<protein>
    <submittedName>
        <fullName evidence="11">Mannosyltransferase putative-domain-containing protein</fullName>
    </submittedName>
</protein>
<feature type="region of interest" description="Disordered" evidence="9">
    <location>
        <begin position="1"/>
        <end position="102"/>
    </location>
</feature>
<evidence type="ECO:0000256" key="8">
    <source>
        <dbReference type="ARBA" id="ARBA00023136"/>
    </source>
</evidence>
<dbReference type="OrthoDB" id="430354at2759"/>
<comment type="similarity">
    <text evidence="2">Belongs to the MNN1/MNT family.</text>
</comment>
<feature type="transmembrane region" description="Helical" evidence="10">
    <location>
        <begin position="121"/>
        <end position="139"/>
    </location>
</feature>
<dbReference type="PANTHER" id="PTHR31646">
    <property type="entry name" value="ALPHA-1,2-MANNOSYLTRANSFERASE MNN2"/>
    <property type="match status" value="1"/>
</dbReference>
<dbReference type="InterPro" id="IPR022751">
    <property type="entry name" value="Alpha_mannosyltransferase"/>
</dbReference>
<dbReference type="EMBL" id="MCFC01000011">
    <property type="protein sequence ID" value="ORY32097.1"/>
    <property type="molecule type" value="Genomic_DNA"/>
</dbReference>
<dbReference type="PANTHER" id="PTHR31646:SF1">
    <property type="entry name" value="ALPHA-1,2-MANNOSYLTRANSFERASE MNN2"/>
    <property type="match status" value="1"/>
</dbReference>
<accession>A0A1Y2BC88</accession>
<gene>
    <name evidence="11" type="ORF">BCR39DRAFT_524143</name>
</gene>
<evidence type="ECO:0000256" key="5">
    <source>
        <dbReference type="ARBA" id="ARBA00022968"/>
    </source>
</evidence>
<evidence type="ECO:0000256" key="9">
    <source>
        <dbReference type="SAM" id="MobiDB-lite"/>
    </source>
</evidence>
<proteinExistence type="inferred from homology"/>
<evidence type="ECO:0000256" key="4">
    <source>
        <dbReference type="ARBA" id="ARBA00022692"/>
    </source>
</evidence>
<feature type="compositionally biased region" description="Pro residues" evidence="9">
    <location>
        <begin position="92"/>
        <end position="102"/>
    </location>
</feature>
<dbReference type="GO" id="GO:0046354">
    <property type="term" value="P:mannan biosynthetic process"/>
    <property type="evidence" value="ECO:0007669"/>
    <property type="project" value="TreeGrafter"/>
</dbReference>
<dbReference type="STRING" id="71784.A0A1Y2BC88"/>
<evidence type="ECO:0000256" key="3">
    <source>
        <dbReference type="ARBA" id="ARBA00022679"/>
    </source>
</evidence>
<keyword evidence="5" id="KW-0735">Signal-anchor</keyword>
<comment type="subcellular location">
    <subcellularLocation>
        <location evidence="1">Golgi apparatus membrane</location>
        <topology evidence="1">Single-pass type II membrane protein</topology>
    </subcellularLocation>
</comment>
<keyword evidence="8 10" id="KW-0472">Membrane</keyword>
<keyword evidence="3 11" id="KW-0808">Transferase</keyword>
<dbReference type="Gene3D" id="3.90.550.10">
    <property type="entry name" value="Spore Coat Polysaccharide Biosynthesis Protein SpsA, Chain A"/>
    <property type="match status" value="1"/>
</dbReference>
<sequence>MERPTRSQALRVDTELAPVAGPSRSGAYSALRRKSSPAPPPESEHDSPASQSSRQSRSDSQSPSSTLRNPSLSSTHSIFQPRGAESSNYPPRGAPPIRPPPELLRMGYLLPPTLRRMCTNAPLVGTTITLLLLLVLYLAKGSTRRDLIASPSSWRPYPYPPDLTTQPEEEPTPLSDLPSSYYAELFPDLQLPASLLNQHHFGLGRRLHSFLLRPILDHAEAQSANEAGCPLRVAGQLVNPDQYNGEWEFWEAIGKPEIAHRRAELVKGLAKRVAAGEEVVAGASSGTGRGIVLTGGNQDTTLRMISVIKHLKRLDVQLPIEVFHYPDELREGSHRKEIEQLGATLREVKGVEKEPGVWKNWQIKGLSIVQSSFREVLYLDSDNTPLRDPSHLFESSIYTDSGRAVFWPDLSKDHPSNAIWRLVGDTCDLDHFTFESGQIVIDKAGNSGLNLAALLLAADMQEDRDFWFHMCGGDKDTFRWAFRMLDIPFGESPRWMSALGGLNPYESGRFCGHTVLQYDLTIPSGYTSEPPLFVHSNLLKHLSAAGLHNGNLFTHVKRMHNDDPKLPILNHVRSWVYTGSGRGMCLDLDWHGTAEEDLTEQERRENYPELLAVDELEGKPLAGFEAAFFEEGGRIGGW</sequence>
<feature type="compositionally biased region" description="Polar residues" evidence="9">
    <location>
        <begin position="66"/>
        <end position="78"/>
    </location>
</feature>
<evidence type="ECO:0000256" key="1">
    <source>
        <dbReference type="ARBA" id="ARBA00004323"/>
    </source>
</evidence>
<dbReference type="GO" id="GO:0000026">
    <property type="term" value="F:alpha-1,2-mannosyltransferase activity"/>
    <property type="evidence" value="ECO:0007669"/>
    <property type="project" value="TreeGrafter"/>
</dbReference>
<evidence type="ECO:0000256" key="6">
    <source>
        <dbReference type="ARBA" id="ARBA00022989"/>
    </source>
</evidence>
<keyword evidence="6 10" id="KW-1133">Transmembrane helix</keyword>